<dbReference type="eggNOG" id="ENOG5033ZAE">
    <property type="taxonomic scope" value="Bacteria"/>
</dbReference>
<dbReference type="KEGG" id="glo:Glov_2601"/>
<dbReference type="Proteomes" id="UP000002420">
    <property type="component" value="Chromosome"/>
</dbReference>
<dbReference type="HOGENOM" id="CLU_1313936_0_0_7"/>
<organism evidence="1 2">
    <name type="scientific">Trichlorobacter lovleyi (strain ATCC BAA-1151 / DSM 17278 / SZ)</name>
    <name type="common">Geobacter lovleyi</name>
    <dbReference type="NCBI Taxonomy" id="398767"/>
    <lineage>
        <taxon>Bacteria</taxon>
        <taxon>Pseudomonadati</taxon>
        <taxon>Thermodesulfobacteriota</taxon>
        <taxon>Desulfuromonadia</taxon>
        <taxon>Geobacterales</taxon>
        <taxon>Geobacteraceae</taxon>
        <taxon>Trichlorobacter</taxon>
    </lineage>
</organism>
<evidence type="ECO:0000313" key="2">
    <source>
        <dbReference type="Proteomes" id="UP000002420"/>
    </source>
</evidence>
<evidence type="ECO:0008006" key="3">
    <source>
        <dbReference type="Google" id="ProtNLM"/>
    </source>
</evidence>
<reference evidence="1 2" key="1">
    <citation type="submission" date="2008-05" db="EMBL/GenBank/DDBJ databases">
        <title>Complete sequence of chromosome of Geobacter lovleyi SZ.</title>
        <authorList>
            <consortium name="US DOE Joint Genome Institute"/>
            <person name="Lucas S."/>
            <person name="Copeland A."/>
            <person name="Lapidus A."/>
            <person name="Glavina del Rio T."/>
            <person name="Dalin E."/>
            <person name="Tice H."/>
            <person name="Bruce D."/>
            <person name="Goodwin L."/>
            <person name="Pitluck S."/>
            <person name="Chertkov O."/>
            <person name="Meincke L."/>
            <person name="Brettin T."/>
            <person name="Detter J.C."/>
            <person name="Han C."/>
            <person name="Tapia R."/>
            <person name="Kuske C.R."/>
            <person name="Schmutz J."/>
            <person name="Larimer F."/>
            <person name="Land M."/>
            <person name="Hauser L."/>
            <person name="Kyrpides N."/>
            <person name="Mikhailova N."/>
            <person name="Sung Y."/>
            <person name="Fletcher K.E."/>
            <person name="Ritalahti K.M."/>
            <person name="Loeffler F.E."/>
            <person name="Richardson P."/>
        </authorList>
    </citation>
    <scope>NUCLEOTIDE SEQUENCE [LARGE SCALE GENOMIC DNA]</scope>
    <source>
        <strain evidence="2">ATCC BAA-1151 / DSM 17278 / SZ</strain>
    </source>
</reference>
<keyword evidence="2" id="KW-1185">Reference proteome</keyword>
<proteinExistence type="predicted"/>
<dbReference type="OrthoDB" id="5395155at2"/>
<dbReference type="STRING" id="398767.Glov_2601"/>
<sequence length="209" mass="22575">MFLAPVWYRFNLLILLILLSAALLLGGCATADLQLKPDYQPVGDVRGPGGTLVLASSLEGTVPGVGERIQWILGEVKDTDGKVQGNVTSPTAPSALVRNALQQELLRAGYAVQVAGSVPKDAGYGLVLAASTLHLDETRSLIKVEADCRVSFSVEIWVKGAKTNTLSFESRFSDFAVRDREKLHQEVLQKAFASAFKRALPAILEQLKK</sequence>
<gene>
    <name evidence="1" type="ordered locus">Glov_2601</name>
</gene>
<dbReference type="RefSeq" id="WP_012470646.1">
    <property type="nucleotide sequence ID" value="NC_010814.1"/>
</dbReference>
<protein>
    <recommendedName>
        <fullName evidence="3">Lipoprotein</fullName>
    </recommendedName>
</protein>
<name>B3E6G7_TRIL1</name>
<accession>B3E6G7</accession>
<dbReference type="AlphaFoldDB" id="B3E6G7"/>
<evidence type="ECO:0000313" key="1">
    <source>
        <dbReference type="EMBL" id="ACD96314.1"/>
    </source>
</evidence>
<dbReference type="EMBL" id="CP001089">
    <property type="protein sequence ID" value="ACD96314.1"/>
    <property type="molecule type" value="Genomic_DNA"/>
</dbReference>